<dbReference type="Pfam" id="PF02775">
    <property type="entry name" value="TPP_enzyme_C"/>
    <property type="match status" value="1"/>
</dbReference>
<accession>A0A445MRK4</accession>
<evidence type="ECO:0000259" key="5">
    <source>
        <dbReference type="PROSITE" id="PS51379"/>
    </source>
</evidence>
<keyword evidence="3 4" id="KW-0408">Iron</keyword>
<dbReference type="GO" id="GO:0044281">
    <property type="term" value="P:small molecule metabolic process"/>
    <property type="evidence" value="ECO:0007669"/>
    <property type="project" value="UniProtKB-ARBA"/>
</dbReference>
<keyword evidence="3" id="KW-0249">Electron transport</keyword>
<comment type="catalytic activity">
    <reaction evidence="3">
        <text>indole-3-pyruvate + 2 oxidized [2Fe-2S]-[ferredoxin] + CoA = (indol-3-yl)acetyl-CoA + 2 reduced [2Fe-2S]-[ferredoxin] + CO2 + H(+)</text>
        <dbReference type="Rhea" id="RHEA:12645"/>
        <dbReference type="Rhea" id="RHEA-COMP:10000"/>
        <dbReference type="Rhea" id="RHEA-COMP:10001"/>
        <dbReference type="ChEBI" id="CHEBI:15378"/>
        <dbReference type="ChEBI" id="CHEBI:16526"/>
        <dbReference type="ChEBI" id="CHEBI:17640"/>
        <dbReference type="ChEBI" id="CHEBI:33737"/>
        <dbReference type="ChEBI" id="CHEBI:33738"/>
        <dbReference type="ChEBI" id="CHEBI:57271"/>
        <dbReference type="ChEBI" id="CHEBI:57287"/>
        <dbReference type="EC" id="1.2.7.8"/>
    </reaction>
</comment>
<reference evidence="6" key="1">
    <citation type="submission" date="2018-01" db="EMBL/GenBank/DDBJ databases">
        <authorList>
            <person name="Regsiter A."/>
            <person name="William W."/>
        </authorList>
    </citation>
    <scope>NUCLEOTIDE SEQUENCE</scope>
    <source>
        <strain evidence="6">TRIP AH-1</strain>
    </source>
</reference>
<evidence type="ECO:0000256" key="4">
    <source>
        <dbReference type="PIRSR" id="PIRSR006439-50"/>
    </source>
</evidence>
<keyword evidence="2 3" id="KW-0560">Oxidoreductase</keyword>
<dbReference type="CDD" id="cd02008">
    <property type="entry name" value="TPP_IOR_alpha"/>
    <property type="match status" value="1"/>
</dbReference>
<dbReference type="Gene3D" id="3.30.70.20">
    <property type="match status" value="1"/>
</dbReference>
<feature type="binding site" evidence="4">
    <location>
        <position position="583"/>
    </location>
    <ligand>
        <name>[4Fe-4S] cluster</name>
        <dbReference type="ChEBI" id="CHEBI:49883"/>
        <label>1</label>
    </ligand>
</feature>
<feature type="binding site" evidence="4">
    <location>
        <position position="541"/>
    </location>
    <ligand>
        <name>[4Fe-4S] cluster</name>
        <dbReference type="ChEBI" id="CHEBI:49883"/>
        <label>1</label>
    </ligand>
</feature>
<evidence type="ECO:0000256" key="2">
    <source>
        <dbReference type="ARBA" id="ARBA00023002"/>
    </source>
</evidence>
<dbReference type="GO" id="GO:0051539">
    <property type="term" value="F:4 iron, 4 sulfur cluster binding"/>
    <property type="evidence" value="ECO:0007669"/>
    <property type="project" value="UniProtKB-UniRule"/>
</dbReference>
<feature type="binding site" evidence="4">
    <location>
        <position position="579"/>
    </location>
    <ligand>
        <name>[4Fe-4S] cluster</name>
        <dbReference type="ChEBI" id="CHEBI:49883"/>
        <label>2</label>
    </ligand>
</feature>
<keyword evidence="3 4" id="KW-0004">4Fe-4S</keyword>
<evidence type="ECO:0000313" key="6">
    <source>
        <dbReference type="EMBL" id="SPD72088.1"/>
    </source>
</evidence>
<dbReference type="GO" id="GO:0046872">
    <property type="term" value="F:metal ion binding"/>
    <property type="evidence" value="ECO:0007669"/>
    <property type="project" value="UniProtKB-UniRule"/>
</dbReference>
<dbReference type="Pfam" id="PF01855">
    <property type="entry name" value="POR_N"/>
    <property type="match status" value="1"/>
</dbReference>
<evidence type="ECO:0000256" key="3">
    <source>
        <dbReference type="PIRNR" id="PIRNR006439"/>
    </source>
</evidence>
<feature type="binding site" evidence="4">
    <location>
        <position position="573"/>
    </location>
    <ligand>
        <name>[4Fe-4S] cluster</name>
        <dbReference type="ChEBI" id="CHEBI:49883"/>
        <label>2</label>
    </ligand>
</feature>
<protein>
    <recommendedName>
        <fullName evidence="3">Indolepyruvate oxidoreductase subunit IorA</fullName>
        <shortName evidence="3">IOR</shortName>
        <ecNumber evidence="3">1.2.7.8</ecNumber>
    </recommendedName>
    <alternativeName>
        <fullName evidence="3">Indolepyruvate ferredoxin oxidoreductase subunit alpha</fullName>
    </alternativeName>
</protein>
<feature type="domain" description="4Fe-4S ferredoxin-type" evidence="5">
    <location>
        <begin position="564"/>
        <end position="593"/>
    </location>
</feature>
<dbReference type="GO" id="GO:0030976">
    <property type="term" value="F:thiamine pyrophosphate binding"/>
    <property type="evidence" value="ECO:0007669"/>
    <property type="project" value="InterPro"/>
</dbReference>
<dbReference type="CDD" id="cd07034">
    <property type="entry name" value="TPP_PYR_PFOR_IOR-alpha_like"/>
    <property type="match status" value="1"/>
</dbReference>
<keyword evidence="3 4" id="KW-0411">Iron-sulfur</keyword>
<dbReference type="InterPro" id="IPR002880">
    <property type="entry name" value="Pyrv_Fd/Flavodoxin_OxRdtase_N"/>
</dbReference>
<sequence>MIIRQENTNQKALMSGNEAIARGAYEAGVRVATGYPGTPSTEIIESLVEYDDIYVEWSANEKVAFEVAYGASASGGRAIVAMKHVGVNVAADPLFAASYTGVRAGFVIVTADDPEMHSSQNEQDNRNYARFAKVPMLEPSDSQEAKDFVRLAFDMSEEFDTPVFLRTTTRLSHSKSVVNLSQVESHHVPDRLFREPEKYVLLPRYSRTRHPLVEDRIKRLADFAETSAINRVEINERSAGIICSGVCYNYAKEVFPDYSFLKLGMAYPLPRKKIMDFAETVRKVYVFEELDPFFEEQIRAMGIDVTGKEMFSMCGEFSPDIAEKIKGKFDNNVKNGMDSLPGRQPNMCPGCPYRPVFYTLKKLGLFIAGDIGCYTLGALAPLEAIDSTVCMGASIGYGMGVDKLLGRHAMGKAVSVIGDATFLHSGIPGVLNMVYNKSAVTVVILDNRTIAMTGRQDHPGTGFTIRGDNTHSVDYEALCRSLGVNHVYTIDPFKMAEFETVVKTEIQRPEPSVIISRGPCVLHRRLQRADKISFMVKEHMCNGCGECQRLVCPALEWRRSRAGNTAFINRAMCYGCGVCMQVCKEGAIVESNE</sequence>
<organism evidence="6">
    <name type="scientific">uncultured Desulfobacterium sp</name>
    <dbReference type="NCBI Taxonomy" id="201089"/>
    <lineage>
        <taxon>Bacteria</taxon>
        <taxon>Pseudomonadati</taxon>
        <taxon>Thermodesulfobacteriota</taxon>
        <taxon>Desulfobacteria</taxon>
        <taxon>Desulfobacterales</taxon>
        <taxon>Desulfobacteriaceae</taxon>
        <taxon>Desulfobacterium</taxon>
        <taxon>environmental samples</taxon>
    </lineage>
</organism>
<proteinExistence type="predicted"/>
<feature type="binding site" evidence="4">
    <location>
        <position position="544"/>
    </location>
    <ligand>
        <name>[4Fe-4S] cluster</name>
        <dbReference type="ChEBI" id="CHEBI:49883"/>
        <label>1</label>
    </ligand>
</feature>
<dbReference type="SUPFAM" id="SSF54862">
    <property type="entry name" value="4Fe-4S ferredoxins"/>
    <property type="match status" value="1"/>
</dbReference>
<keyword evidence="1 3" id="KW-0479">Metal-binding</keyword>
<gene>
    <name evidence="6" type="primary">iorA</name>
    <name evidence="6" type="ORF">PITCH_A1150123</name>
</gene>
<dbReference type="PIRSF" id="PIRSF006439">
    <property type="entry name" value="Indolepyruvate_ferr_oxidored"/>
    <property type="match status" value="1"/>
</dbReference>
<dbReference type="AlphaFoldDB" id="A0A445MRK4"/>
<keyword evidence="6" id="KW-0670">Pyruvate</keyword>
<dbReference type="InterPro" id="IPR017896">
    <property type="entry name" value="4Fe4S_Fe-S-bd"/>
</dbReference>
<dbReference type="InterPro" id="IPR017721">
    <property type="entry name" value="IorA"/>
</dbReference>
<dbReference type="FunFam" id="3.40.50.970:FF:000039">
    <property type="entry name" value="Indolepyruvate oxidoreductase subunit IorA"/>
    <property type="match status" value="1"/>
</dbReference>
<keyword evidence="3" id="KW-0813">Transport</keyword>
<comment type="function">
    <text evidence="3">Catalyzes the ferredoxin-dependent oxidative decarboxylation of arylpyruvates.</text>
</comment>
<feature type="domain" description="4Fe-4S ferredoxin-type" evidence="5">
    <location>
        <begin position="532"/>
        <end position="560"/>
    </location>
</feature>
<dbReference type="InterPro" id="IPR029061">
    <property type="entry name" value="THDP-binding"/>
</dbReference>
<comment type="cofactor">
    <cofactor evidence="3 4">
        <name>[4Fe-4S] cluster</name>
        <dbReference type="ChEBI" id="CHEBI:49883"/>
    </cofactor>
    <text evidence="3 4">Binds 2 [4Fe-4S] clusters. In this family the first cluster has a non-standard and varying [4Fe-4S] binding motif CX(2)CX(2)CX(4-5)CP.</text>
</comment>
<evidence type="ECO:0000256" key="1">
    <source>
        <dbReference type="ARBA" id="ARBA00022723"/>
    </source>
</evidence>
<dbReference type="NCBIfam" id="TIGR03336">
    <property type="entry name" value="IOR_alpha"/>
    <property type="match status" value="1"/>
</dbReference>
<dbReference type="PANTHER" id="PTHR43710">
    <property type="entry name" value="2-HYDROXYACYL-COA LYASE"/>
    <property type="match status" value="1"/>
</dbReference>
<name>A0A445MRK4_9BACT</name>
<feature type="binding site" evidence="4">
    <location>
        <position position="547"/>
    </location>
    <ligand>
        <name>[4Fe-4S] cluster</name>
        <dbReference type="ChEBI" id="CHEBI:49883"/>
        <label>1</label>
    </ligand>
</feature>
<dbReference type="EC" id="1.2.7.8" evidence="3"/>
<dbReference type="SUPFAM" id="SSF52518">
    <property type="entry name" value="Thiamin diphosphate-binding fold (THDP-binding)"/>
    <property type="match status" value="2"/>
</dbReference>
<dbReference type="InterPro" id="IPR045025">
    <property type="entry name" value="HACL1-like"/>
</dbReference>
<dbReference type="PROSITE" id="PS51379">
    <property type="entry name" value="4FE4S_FER_2"/>
    <property type="match status" value="2"/>
</dbReference>
<dbReference type="EMBL" id="OJIN01000019">
    <property type="protein sequence ID" value="SPD72088.1"/>
    <property type="molecule type" value="Genomic_DNA"/>
</dbReference>
<dbReference type="InterPro" id="IPR011766">
    <property type="entry name" value="TPP_enzyme_TPP-bd"/>
</dbReference>
<dbReference type="Gene3D" id="3.40.50.970">
    <property type="match status" value="2"/>
</dbReference>
<dbReference type="GO" id="GO:0043805">
    <property type="term" value="F:indolepyruvate ferredoxin oxidoreductase activity"/>
    <property type="evidence" value="ECO:0007669"/>
    <property type="project" value="UniProtKB-UniRule"/>
</dbReference>
<feature type="binding site" evidence="4">
    <location>
        <position position="576"/>
    </location>
    <ligand>
        <name>[4Fe-4S] cluster</name>
        <dbReference type="ChEBI" id="CHEBI:49883"/>
        <label>2</label>
    </ligand>
</feature>
<feature type="binding site" evidence="4">
    <location>
        <position position="552"/>
    </location>
    <ligand>
        <name>[4Fe-4S] cluster</name>
        <dbReference type="ChEBI" id="CHEBI:49883"/>
        <label>2</label>
    </ligand>
</feature>
<dbReference type="PANTHER" id="PTHR43710:SF5">
    <property type="entry name" value="INDOLEPYRUVATE FERREDOXIN OXIDOREDUCTASE ALPHA SUBUNIT"/>
    <property type="match status" value="1"/>
</dbReference>